<proteinExistence type="predicted"/>
<evidence type="ECO:0008006" key="4">
    <source>
        <dbReference type="Google" id="ProtNLM"/>
    </source>
</evidence>
<accession>A0A8H3GTW7</accession>
<evidence type="ECO:0000313" key="3">
    <source>
        <dbReference type="Proteomes" id="UP000663841"/>
    </source>
</evidence>
<evidence type="ECO:0000313" key="2">
    <source>
        <dbReference type="EMBL" id="CAE6466079.1"/>
    </source>
</evidence>
<dbReference type="Proteomes" id="UP000663841">
    <property type="component" value="Unassembled WGS sequence"/>
</dbReference>
<feature type="region of interest" description="Disordered" evidence="1">
    <location>
        <begin position="57"/>
        <end position="114"/>
    </location>
</feature>
<evidence type="ECO:0000256" key="1">
    <source>
        <dbReference type="SAM" id="MobiDB-lite"/>
    </source>
</evidence>
<protein>
    <recommendedName>
        <fullName evidence="4">Transposase family Tnp2 protein</fullName>
    </recommendedName>
</protein>
<dbReference type="Pfam" id="PF02992">
    <property type="entry name" value="Transposase_21"/>
    <property type="match status" value="1"/>
</dbReference>
<feature type="compositionally biased region" description="Acidic residues" evidence="1">
    <location>
        <begin position="226"/>
        <end position="235"/>
    </location>
</feature>
<feature type="compositionally biased region" description="Low complexity" evidence="1">
    <location>
        <begin position="126"/>
        <end position="156"/>
    </location>
</feature>
<comment type="caution">
    <text evidence="2">The sequence shown here is derived from an EMBL/GenBank/DDBJ whole genome shotgun (WGS) entry which is preliminary data.</text>
</comment>
<organism evidence="2 3">
    <name type="scientific">Rhizoctonia solani</name>
    <dbReference type="NCBI Taxonomy" id="456999"/>
    <lineage>
        <taxon>Eukaryota</taxon>
        <taxon>Fungi</taxon>
        <taxon>Dikarya</taxon>
        <taxon>Basidiomycota</taxon>
        <taxon>Agaricomycotina</taxon>
        <taxon>Agaricomycetes</taxon>
        <taxon>Cantharellales</taxon>
        <taxon>Ceratobasidiaceae</taxon>
        <taxon>Rhizoctonia</taxon>
    </lineage>
</organism>
<reference evidence="2" key="1">
    <citation type="submission" date="2021-01" db="EMBL/GenBank/DDBJ databases">
        <authorList>
            <person name="Kaushik A."/>
        </authorList>
    </citation>
    <scope>NUCLEOTIDE SEQUENCE</scope>
    <source>
        <strain evidence="2">AG3-T5</strain>
    </source>
</reference>
<dbReference type="PANTHER" id="PTHR46579:SF1">
    <property type="entry name" value="F5_8 TYPE C DOMAIN-CONTAINING PROTEIN"/>
    <property type="match status" value="1"/>
</dbReference>
<dbReference type="PANTHER" id="PTHR46579">
    <property type="entry name" value="F5/8 TYPE C DOMAIN-CONTAINING PROTEIN-RELATED"/>
    <property type="match status" value="1"/>
</dbReference>
<gene>
    <name evidence="2" type="ORF">RDB_LOCUS164691</name>
</gene>
<dbReference type="AlphaFoldDB" id="A0A8H3GTW7"/>
<name>A0A8H3GTW7_9AGAM</name>
<dbReference type="InterPro" id="IPR004242">
    <property type="entry name" value="Transposase_21"/>
</dbReference>
<feature type="region of interest" description="Disordered" evidence="1">
    <location>
        <begin position="215"/>
        <end position="285"/>
    </location>
</feature>
<sequence length="1243" mass="139323">MNSGEYLKQAKERAKKAKRALRFYLPGALQVCDCKKCWPKQTKQNLRTIEDHRKRYGVYDAPPLPSTSILPPSPAADDLEDDQQDVSMRSYHPSPEIAPCSSLGRPESPSGSISISVAHASGHLGSGSHSGSVALSGTGSDSGSQFSSPSSCRLSSFPPMDVSSPDGQSFPPAAPSPVDLTSESENLHSRIVSASTDVDFFGRFLADLTISGASKASRPNVHNYSDDDNDPLDDSDQGRGGGKPGKPDGQDGAEVNNPMIQVPPDNPGADPGGGPGDPGGDRAMFDIPALEEHPTLRNIYLRTWAQYAFHGVTQETIQGILESHKSALLAGAELYPPEFIDQVNKMPTTLRSLERRLGMDFSELITIYLVCPECGKRYTMEELYVLRGPQCRRHVGDQCTGILYTESKLADGTRKRTPIRSFPYNSLIAALGRLLSRVGIAHFIQHWRRNPDDVPLENPPEPRNPHVWYNRMGPHTRFSDISQASGWHAEATGQRRGYNGEAYVDEPIGDMPISLARSPIGLNLGVGADGYQVFKGKFAASSYSANGVYIVINNLPFFLRNLIENMILVLVLPGPHEPKGYAFDQMFEPLVDDLIQLAEGVELPVYDWETGVIRLQLVYANLSVLIVDWISRIKCTGHVGVRSEHNHCPYCKMRQCVLATPQGYQSEGYELRDPHEHLQHKHHWLRAPGHEREDIRLKTGTIFTEFDRVPGFFAFDNAPIDAMHLLDLGVTHFIAQTIVFKNGMLQKQVRGQDYEDTPEGRFNAFLNRTIFPYHCSRLPTQADTMDGRTKAEQWRLLRIVMPVAYFEAWRVGDTIPDVDIPPGGQNTRHFKAQEKNADLLYRRLRQVQIMDEGDPDEAPREEDCFPSRNPREYYGNILRYCLASTLLSQHQVTLAEINQGEMFLEQVGITFAEMKVHLTPSFHAATHLPNHIRKYGSVYNTSTARFERVNRLLANVNTNGHGNGVLEATMAKGFLRRTECYRYVAELQSIEEPTPDDCKTIQVLLGAMRNGPEHELQQGMLEAVIAGEVPMHGQEEIRLATTSAQVNFREEEHREYYRHMINFCNNNRPAALDDVIFYGFGRAPDEGQVQVHIRPKGSTRCYPHFRRYGIRYGSVNHQRGANSCYGYIHNQVPVLIQGIYKTTVVVRGQEHKFVAVMIQRFVAPNIELAFPWTHWNEILGIDAWEYDHLADLEVVPPTAFTGVFALSDITMPNGQFWITIAMINTRPEDLVEDGELNNLEGNE</sequence>
<feature type="region of interest" description="Disordered" evidence="1">
    <location>
        <begin position="126"/>
        <end position="182"/>
    </location>
</feature>
<dbReference type="EMBL" id="CAJMWW010000314">
    <property type="protein sequence ID" value="CAE6466079.1"/>
    <property type="molecule type" value="Genomic_DNA"/>
</dbReference>